<proteinExistence type="predicted"/>
<organism evidence="1 2">
    <name type="scientific">Faecalimonas umbilicata</name>
    <dbReference type="NCBI Taxonomy" id="1912855"/>
    <lineage>
        <taxon>Bacteria</taxon>
        <taxon>Bacillati</taxon>
        <taxon>Bacillota</taxon>
        <taxon>Clostridia</taxon>
        <taxon>Lachnospirales</taxon>
        <taxon>Lachnospiraceae</taxon>
        <taxon>Faecalimonas</taxon>
    </lineage>
</organism>
<accession>A0A4R3JKU0</accession>
<dbReference type="EMBL" id="SLZV01000016">
    <property type="protein sequence ID" value="TCS66869.1"/>
    <property type="molecule type" value="Genomic_DNA"/>
</dbReference>
<comment type="caution">
    <text evidence="1">The sequence shown here is derived from an EMBL/GenBank/DDBJ whole genome shotgun (WGS) entry which is preliminary data.</text>
</comment>
<sequence length="34" mass="4102">MNKSIGVLCLSVSFFVRIFREQELQKKEEAKEWQ</sequence>
<reference evidence="1 2" key="1">
    <citation type="submission" date="2019-03" db="EMBL/GenBank/DDBJ databases">
        <title>Genomic Encyclopedia of Type Strains, Phase IV (KMG-IV): sequencing the most valuable type-strain genomes for metagenomic binning, comparative biology and taxonomic classification.</title>
        <authorList>
            <person name="Goeker M."/>
        </authorList>
    </citation>
    <scope>NUCLEOTIDE SEQUENCE [LARGE SCALE GENOMIC DNA]</scope>
    <source>
        <strain evidence="1 2">DSM 103426</strain>
    </source>
</reference>
<evidence type="ECO:0000313" key="1">
    <source>
        <dbReference type="EMBL" id="TCS66869.1"/>
    </source>
</evidence>
<dbReference type="Proteomes" id="UP000294613">
    <property type="component" value="Unassembled WGS sequence"/>
</dbReference>
<gene>
    <name evidence="1" type="ORF">EDD74_11646</name>
</gene>
<evidence type="ECO:0000313" key="2">
    <source>
        <dbReference type="Proteomes" id="UP000294613"/>
    </source>
</evidence>
<protein>
    <submittedName>
        <fullName evidence="1">Uncharacterized protein</fullName>
    </submittedName>
</protein>
<dbReference type="AlphaFoldDB" id="A0A4R3JKU0"/>
<name>A0A4R3JKU0_9FIRM</name>